<dbReference type="Pfam" id="PF04345">
    <property type="entry name" value="Chor_lyase"/>
    <property type="match status" value="1"/>
</dbReference>
<evidence type="ECO:0000313" key="6">
    <source>
        <dbReference type="Proteomes" id="UP000196573"/>
    </source>
</evidence>
<keyword evidence="3 4" id="KW-0456">Lyase</keyword>
<evidence type="ECO:0000256" key="3">
    <source>
        <dbReference type="ARBA" id="ARBA00023239"/>
    </source>
</evidence>
<dbReference type="UniPathway" id="UPA00232"/>
<feature type="binding site" evidence="4">
    <location>
        <position position="95"/>
    </location>
    <ligand>
        <name>substrate</name>
    </ligand>
</feature>
<keyword evidence="2 4" id="KW-0831">Ubiquinone biosynthesis</keyword>
<dbReference type="EMBL" id="FWPT01000011">
    <property type="protein sequence ID" value="SMA50313.1"/>
    <property type="molecule type" value="Genomic_DNA"/>
</dbReference>
<comment type="subcellular location">
    <subcellularLocation>
        <location evidence="4">Cytoplasm</location>
    </subcellularLocation>
</comment>
<dbReference type="OrthoDB" id="9789493at2"/>
<dbReference type="SUPFAM" id="SSF64288">
    <property type="entry name" value="Chorismate lyase-like"/>
    <property type="match status" value="1"/>
</dbReference>
<evidence type="ECO:0000256" key="2">
    <source>
        <dbReference type="ARBA" id="ARBA00022688"/>
    </source>
</evidence>
<sequence>MLRKNTARMRLRISLMSSRPVALDNQHWIGCDSLSGSIADEQKQWLIDSGSLTARLKKAFSGDFRVEVLFHDWDQPTAQERQFLDMAEDEQASIREVLLICNGEPMVFARSILPASSLEGKNKTLLTLKDKPLGEFLFAQPDLKRGLIEITQTSDRNGQTVWGRRSRFTLDNKPLAVCEYFLPALFTGNSEAIPPGVLSL</sequence>
<comment type="caution">
    <text evidence="4">Lacks conserved residue(s) required for the propagation of feature annotation.</text>
</comment>
<accession>A0A1X7AQ92</accession>
<comment type="similarity">
    <text evidence="4">Belongs to the UbiC family.</text>
</comment>
<dbReference type="GO" id="GO:0042866">
    <property type="term" value="P:pyruvate biosynthetic process"/>
    <property type="evidence" value="ECO:0007669"/>
    <property type="project" value="UniProtKB-UniRule"/>
</dbReference>
<dbReference type="PANTHER" id="PTHR38683:SF1">
    <property type="entry name" value="CHORISMATE PYRUVATE-LYASE"/>
    <property type="match status" value="1"/>
</dbReference>
<evidence type="ECO:0000313" key="5">
    <source>
        <dbReference type="EMBL" id="SMA50313.1"/>
    </source>
</evidence>
<comment type="function">
    <text evidence="4">Removes the pyruvyl group from chorismate, with concomitant aromatization of the ring, to provide 4-hydroxybenzoate (4HB) for the ubiquinone pathway.</text>
</comment>
<comment type="pathway">
    <text evidence="4">Cofactor biosynthesis; ubiquinone biosynthesis.</text>
</comment>
<dbReference type="GO" id="GO:0005829">
    <property type="term" value="C:cytosol"/>
    <property type="evidence" value="ECO:0007669"/>
    <property type="project" value="TreeGrafter"/>
</dbReference>
<proteinExistence type="inferred from homology"/>
<feature type="binding site" evidence="4">
    <location>
        <position position="179"/>
    </location>
    <ligand>
        <name>substrate</name>
    </ligand>
</feature>
<keyword evidence="6" id="KW-1185">Reference proteome</keyword>
<name>A0A1X7AQ92_9GAMM</name>
<dbReference type="EC" id="4.1.3.40" evidence="4"/>
<dbReference type="InterPro" id="IPR028978">
    <property type="entry name" value="Chorismate_lyase_/UTRA_dom_sf"/>
</dbReference>
<gene>
    <name evidence="4 5" type="primary">ubiC</name>
    <name evidence="5" type="ORF">EHSB41UT_04107</name>
</gene>
<evidence type="ECO:0000256" key="4">
    <source>
        <dbReference type="HAMAP-Rule" id="MF_01632"/>
    </source>
</evidence>
<dbReference type="Proteomes" id="UP000196573">
    <property type="component" value="Unassembled WGS sequence"/>
</dbReference>
<dbReference type="GO" id="GO:0008813">
    <property type="term" value="F:chorismate lyase activity"/>
    <property type="evidence" value="ECO:0007669"/>
    <property type="project" value="UniProtKB-UniRule"/>
</dbReference>
<reference evidence="5 6" key="1">
    <citation type="submission" date="2017-03" db="EMBL/GenBank/DDBJ databases">
        <authorList>
            <person name="Afonso C.L."/>
            <person name="Miller P.J."/>
            <person name="Scott M.A."/>
            <person name="Spackman E."/>
            <person name="Goraichik I."/>
            <person name="Dimitrov K.M."/>
            <person name="Suarez D.L."/>
            <person name="Swayne D.E."/>
        </authorList>
    </citation>
    <scope>NUCLEOTIDE SEQUENCE [LARGE SCALE GENOMIC DNA]</scope>
    <source>
        <strain evidence="5">SB41UT1</strain>
    </source>
</reference>
<comment type="catalytic activity">
    <reaction evidence="4">
        <text>chorismate = 4-hydroxybenzoate + pyruvate</text>
        <dbReference type="Rhea" id="RHEA:16505"/>
        <dbReference type="ChEBI" id="CHEBI:15361"/>
        <dbReference type="ChEBI" id="CHEBI:17879"/>
        <dbReference type="ChEBI" id="CHEBI:29748"/>
        <dbReference type="EC" id="4.1.3.40"/>
    </reaction>
</comment>
<dbReference type="AlphaFoldDB" id="A0A1X7AQ92"/>
<dbReference type="GO" id="GO:0006744">
    <property type="term" value="P:ubiquinone biosynthetic process"/>
    <property type="evidence" value="ECO:0007669"/>
    <property type="project" value="UniProtKB-UniRule"/>
</dbReference>
<keyword evidence="1 4" id="KW-0963">Cytoplasm</keyword>
<dbReference type="PANTHER" id="PTHR38683">
    <property type="entry name" value="CHORISMATE PYRUVATE-LYASE"/>
    <property type="match status" value="1"/>
</dbReference>
<dbReference type="InterPro" id="IPR007440">
    <property type="entry name" value="Chorismate--pyruvate_lyase"/>
</dbReference>
<dbReference type="Gene3D" id="3.40.1410.10">
    <property type="entry name" value="Chorismate lyase-like"/>
    <property type="match status" value="1"/>
</dbReference>
<feature type="binding site" evidence="4">
    <location>
        <position position="133"/>
    </location>
    <ligand>
        <name>substrate</name>
    </ligand>
</feature>
<protein>
    <recommendedName>
        <fullName evidence="4">Probable chorismate pyruvate-lyase</fullName>
        <shortName evidence="4">CL</shortName>
        <shortName evidence="4">CPL</shortName>
        <ecNumber evidence="4">4.1.3.40</ecNumber>
    </recommendedName>
</protein>
<dbReference type="HAMAP" id="MF_01632">
    <property type="entry name" value="UbiC"/>
    <property type="match status" value="1"/>
</dbReference>
<evidence type="ECO:0000256" key="1">
    <source>
        <dbReference type="ARBA" id="ARBA00022490"/>
    </source>
</evidence>
<keyword evidence="4 5" id="KW-0670">Pyruvate</keyword>
<organism evidence="5 6">
    <name type="scientific">Parendozoicomonas haliclonae</name>
    <dbReference type="NCBI Taxonomy" id="1960125"/>
    <lineage>
        <taxon>Bacteria</taxon>
        <taxon>Pseudomonadati</taxon>
        <taxon>Pseudomonadota</taxon>
        <taxon>Gammaproteobacteria</taxon>
        <taxon>Oceanospirillales</taxon>
        <taxon>Endozoicomonadaceae</taxon>
        <taxon>Parendozoicomonas</taxon>
    </lineage>
</organism>